<evidence type="ECO:0000256" key="1">
    <source>
        <dbReference type="ARBA" id="ARBA00004123"/>
    </source>
</evidence>
<evidence type="ECO:0000256" key="4">
    <source>
        <dbReference type="ARBA" id="ARBA00023242"/>
    </source>
</evidence>
<keyword evidence="4" id="KW-0539">Nucleus</keyword>
<evidence type="ECO:0008006" key="8">
    <source>
        <dbReference type="Google" id="ProtNLM"/>
    </source>
</evidence>
<dbReference type="PANTHER" id="PTHR46910:SF3">
    <property type="entry name" value="HALOTOLERANCE PROTEIN 9-RELATED"/>
    <property type="match status" value="1"/>
</dbReference>
<feature type="compositionally biased region" description="Polar residues" evidence="5">
    <location>
        <begin position="7"/>
        <end position="29"/>
    </location>
</feature>
<evidence type="ECO:0000256" key="2">
    <source>
        <dbReference type="ARBA" id="ARBA00022723"/>
    </source>
</evidence>
<dbReference type="GO" id="GO:0046872">
    <property type="term" value="F:metal ion binding"/>
    <property type="evidence" value="ECO:0007669"/>
    <property type="project" value="UniProtKB-KW"/>
</dbReference>
<dbReference type="GO" id="GO:0005634">
    <property type="term" value="C:nucleus"/>
    <property type="evidence" value="ECO:0007669"/>
    <property type="project" value="UniProtKB-SubCell"/>
</dbReference>
<evidence type="ECO:0000256" key="3">
    <source>
        <dbReference type="ARBA" id="ARBA00023125"/>
    </source>
</evidence>
<feature type="region of interest" description="Disordered" evidence="5">
    <location>
        <begin position="735"/>
        <end position="757"/>
    </location>
</feature>
<dbReference type="Proteomes" id="UP000193411">
    <property type="component" value="Unassembled WGS sequence"/>
</dbReference>
<feature type="region of interest" description="Disordered" evidence="5">
    <location>
        <begin position="1"/>
        <end position="70"/>
    </location>
</feature>
<feature type="compositionally biased region" description="Low complexity" evidence="5">
    <location>
        <begin position="160"/>
        <end position="189"/>
    </location>
</feature>
<feature type="region of interest" description="Disordered" evidence="5">
    <location>
        <begin position="152"/>
        <end position="189"/>
    </location>
</feature>
<evidence type="ECO:0000313" key="6">
    <source>
        <dbReference type="EMBL" id="ORZ30434.1"/>
    </source>
</evidence>
<feature type="region of interest" description="Disordered" evidence="5">
    <location>
        <begin position="804"/>
        <end position="838"/>
    </location>
</feature>
<gene>
    <name evidence="6" type="ORF">BCR44DRAFT_53361</name>
</gene>
<protein>
    <recommendedName>
        <fullName evidence="8">Transcription factor domain-containing protein</fullName>
    </recommendedName>
</protein>
<proteinExistence type="predicted"/>
<feature type="compositionally biased region" description="Low complexity" evidence="5">
    <location>
        <begin position="806"/>
        <end position="837"/>
    </location>
</feature>
<dbReference type="InterPro" id="IPR050987">
    <property type="entry name" value="AtrR-like"/>
</dbReference>
<evidence type="ECO:0000256" key="5">
    <source>
        <dbReference type="SAM" id="MobiDB-lite"/>
    </source>
</evidence>
<keyword evidence="7" id="KW-1185">Reference proteome</keyword>
<keyword evidence="3" id="KW-0238">DNA-binding</keyword>
<organism evidence="6 7">
    <name type="scientific">Catenaria anguillulae PL171</name>
    <dbReference type="NCBI Taxonomy" id="765915"/>
    <lineage>
        <taxon>Eukaryota</taxon>
        <taxon>Fungi</taxon>
        <taxon>Fungi incertae sedis</taxon>
        <taxon>Blastocladiomycota</taxon>
        <taxon>Blastocladiomycetes</taxon>
        <taxon>Blastocladiales</taxon>
        <taxon>Catenariaceae</taxon>
        <taxon>Catenaria</taxon>
    </lineage>
</organism>
<dbReference type="GO" id="GO:0003677">
    <property type="term" value="F:DNA binding"/>
    <property type="evidence" value="ECO:0007669"/>
    <property type="project" value="UniProtKB-KW"/>
</dbReference>
<comment type="subcellular location">
    <subcellularLocation>
        <location evidence="1">Nucleus</location>
    </subcellularLocation>
</comment>
<comment type="caution">
    <text evidence="6">The sequence shown here is derived from an EMBL/GenBank/DDBJ whole genome shotgun (WGS) entry which is preliminary data.</text>
</comment>
<dbReference type="EMBL" id="MCFL01000085">
    <property type="protein sequence ID" value="ORZ30434.1"/>
    <property type="molecule type" value="Genomic_DNA"/>
</dbReference>
<dbReference type="AlphaFoldDB" id="A0A1Y2H8V2"/>
<dbReference type="GO" id="GO:0003700">
    <property type="term" value="F:DNA-binding transcription factor activity"/>
    <property type="evidence" value="ECO:0007669"/>
    <property type="project" value="InterPro"/>
</dbReference>
<dbReference type="CDD" id="cd12148">
    <property type="entry name" value="fungal_TF_MHR"/>
    <property type="match status" value="1"/>
</dbReference>
<sequence>MDPFTCLNASLTSPQLPAASSSATASVHQSATLSTSSVSASTPAPSPHHTAAASSTTTSLPSTSPSTAGGLSSAIATLGNSPLSLAAAVDFGHPQPQQGGHRSRADPAPIAAAAAGAAPDPGQDSARQQQSVPKRPRTVQRNIECVYAQPMAHHQHLHHPYQQLSQQQQSSSRHQQHQPASLAAAAAPSSPTHFTLQQIAQLQLADSRHPSIDTNKININISNGNINSNGDSLDNPQRSILHQQFQFQLQLQHEQQQLQNQQLLEQIQVQHQHYAQQLSQSSAKWPPPPPPIVTVSVNNLGELVGFSSFGSSSAVHVHRNWSRPLSDGHLILHPFSDPTLMLQSNSSSFSSSTTTAATAGAGASLPSSPAIVPLSSTMLSRELESFLPSHHIAPIFLDAFFKSVAPWIPALCKINNSNVAMIPHNLLHQVYARPDLSNVGLLYAVMCLGAHALERDRQITIQNEPRPLSRMFFERARHILSPALTGQTHSIVTVHAFMLLAYYALNLPGTAAPTLCQLALQMLADMGLNHSLFPFKNLADIANHTPYDKDHSDQLLATLYSLHVSLALSRGQLIQLPTPAPFLAMCNRDLDPTSDSYAIWSLRLSNLTSAAIRAHFQFTDDLRTQLAAFRDQLPAHMRFQRTSAATPANPILFAQSALLNLRYYTLVLLLAQNSGAKQNMDTIARTIAAVSHILQAIRDHLTQFPFPLVHECTVMLAACARVANLDTLGAAGMGNGSSGSPAPAPPTAASTGANDSDTDGASVDIAVHLDAIVDLVYASMAQWPEMATLAFTVHGLERAQAQQQVGARTASGSASASASRSGTGTGTMSGSDVSVGGEKMQDEQLLDDEIDEDADEDILRDPWRVISAFNESSERVMEAVEMWDAAKQREVVAKVLEKYLPLT</sequence>
<accession>A0A1Y2H8V2</accession>
<evidence type="ECO:0000313" key="7">
    <source>
        <dbReference type="Proteomes" id="UP000193411"/>
    </source>
</evidence>
<feature type="region of interest" description="Disordered" evidence="5">
    <location>
        <begin position="90"/>
        <end position="138"/>
    </location>
</feature>
<dbReference type="PANTHER" id="PTHR46910">
    <property type="entry name" value="TRANSCRIPTION FACTOR PDR1"/>
    <property type="match status" value="1"/>
</dbReference>
<keyword evidence="2" id="KW-0479">Metal-binding</keyword>
<name>A0A1Y2H8V2_9FUNG</name>
<feature type="compositionally biased region" description="Low complexity" evidence="5">
    <location>
        <begin position="106"/>
        <end position="122"/>
    </location>
</feature>
<reference evidence="6 7" key="1">
    <citation type="submission" date="2016-07" db="EMBL/GenBank/DDBJ databases">
        <title>Pervasive Adenine N6-methylation of Active Genes in Fungi.</title>
        <authorList>
            <consortium name="DOE Joint Genome Institute"/>
            <person name="Mondo S.J."/>
            <person name="Dannebaum R.O."/>
            <person name="Kuo R.C."/>
            <person name="Labutti K."/>
            <person name="Haridas S."/>
            <person name="Kuo A."/>
            <person name="Salamov A."/>
            <person name="Ahrendt S.R."/>
            <person name="Lipzen A."/>
            <person name="Sullivan W."/>
            <person name="Andreopoulos W.B."/>
            <person name="Clum A."/>
            <person name="Lindquist E."/>
            <person name="Daum C."/>
            <person name="Ramamoorthy G.K."/>
            <person name="Gryganskyi A."/>
            <person name="Culley D."/>
            <person name="Magnuson J.K."/>
            <person name="James T.Y."/>
            <person name="O'Malley M.A."/>
            <person name="Stajich J.E."/>
            <person name="Spatafora J.W."/>
            <person name="Visel A."/>
            <person name="Grigoriev I.V."/>
        </authorList>
    </citation>
    <scope>NUCLEOTIDE SEQUENCE [LARGE SCALE GENOMIC DNA]</scope>
    <source>
        <strain evidence="6 7">PL171</strain>
    </source>
</reference>
<feature type="compositionally biased region" description="Low complexity" evidence="5">
    <location>
        <begin position="30"/>
        <end position="68"/>
    </location>
</feature>